<dbReference type="PROSITE" id="PS50112">
    <property type="entry name" value="PAS"/>
    <property type="match status" value="1"/>
</dbReference>
<evidence type="ECO:0000313" key="6">
    <source>
        <dbReference type="Proteomes" id="UP000246145"/>
    </source>
</evidence>
<evidence type="ECO:0000313" key="5">
    <source>
        <dbReference type="EMBL" id="PVY68384.1"/>
    </source>
</evidence>
<dbReference type="PANTHER" id="PTHR44757:SF2">
    <property type="entry name" value="BIOFILM ARCHITECTURE MAINTENANCE PROTEIN MBAA"/>
    <property type="match status" value="1"/>
</dbReference>
<dbReference type="SUPFAM" id="SSF141868">
    <property type="entry name" value="EAL domain-like"/>
    <property type="match status" value="1"/>
</dbReference>
<dbReference type="AlphaFoldDB" id="A0A2U1CRC2"/>
<dbReference type="PANTHER" id="PTHR44757">
    <property type="entry name" value="DIGUANYLATE CYCLASE DGCP"/>
    <property type="match status" value="1"/>
</dbReference>
<feature type="domain" description="PAS" evidence="1">
    <location>
        <begin position="9"/>
        <end position="58"/>
    </location>
</feature>
<feature type="domain" description="GGDEF" evidence="4">
    <location>
        <begin position="170"/>
        <end position="303"/>
    </location>
</feature>
<gene>
    <name evidence="5" type="ORF">C7440_0784</name>
</gene>
<dbReference type="RefSeq" id="WP_116517544.1">
    <property type="nucleotide sequence ID" value="NZ_JACCEX010000001.1"/>
</dbReference>
<feature type="domain" description="EAL" evidence="3">
    <location>
        <begin position="312"/>
        <end position="566"/>
    </location>
</feature>
<name>A0A2U1CRC2_9BURK</name>
<comment type="caution">
    <text evidence="5">The sequence shown here is derived from an EMBL/GenBank/DDBJ whole genome shotgun (WGS) entry which is preliminary data.</text>
</comment>
<dbReference type="Gene3D" id="3.30.450.20">
    <property type="entry name" value="PAS domain"/>
    <property type="match status" value="1"/>
</dbReference>
<sequence>MLDVTRRKQEEAMAQLTSLVYQHSSEAMVVTDANGIVVTVNPAFTDITGYSLDEVVGRRISMLSSGRHDTAFYKAMWKAIRRTGCWEGEIWNRRKNGEEYAERLSVSTSYNDDGSVRCRVGLFSDVTEKKRRDERIWYQAHYDYLTGLPNRLMLQQGLEAKMLYARHTGSTFVLLYLDLDLFKEINDSLGHAKGDDMLRQVASRLLGCVRRSDLVARLGGDEFCIVADGIRDEDEIRSLCEKIVRAVAEPYMLGEDRGLISVSIGAASYPRDGDSVDELIHNADLAMYAAKDLGRNCYSVYAPGMRRDVGLRRQLARDLSGALDAGQLILYYQPIVDLRSGRCVQAEALLRWQHPRNGLLSPMHFMHEAEETGLIVEIGNWVFHEAARQLAQWRQRQPQFQMTVNMSPAQFASRKLHVADLLASLHRFGVPSNAMVVEITERLLMDISPDIGHKLLAFSDAGMKIALDDFGTGYSSLPYLLVYHIGYLKIDMSFVRNIERSPQDRSLCEAIIVMARKLGLAVIAEGVTTPGQRKALVEAGCDFAQGFLYSAPVNAQAFESLIDHTFHD</sequence>
<dbReference type="PROSITE" id="PS50887">
    <property type="entry name" value="GGDEF"/>
    <property type="match status" value="1"/>
</dbReference>
<dbReference type="InterPro" id="IPR000700">
    <property type="entry name" value="PAS-assoc_C"/>
</dbReference>
<dbReference type="NCBIfam" id="TIGR00254">
    <property type="entry name" value="GGDEF"/>
    <property type="match status" value="1"/>
</dbReference>
<dbReference type="SUPFAM" id="SSF55073">
    <property type="entry name" value="Nucleotide cyclase"/>
    <property type="match status" value="1"/>
</dbReference>
<dbReference type="FunFam" id="3.30.70.270:FF:000001">
    <property type="entry name" value="Diguanylate cyclase domain protein"/>
    <property type="match status" value="1"/>
</dbReference>
<dbReference type="Pfam" id="PF13426">
    <property type="entry name" value="PAS_9"/>
    <property type="match status" value="1"/>
</dbReference>
<dbReference type="InterPro" id="IPR000160">
    <property type="entry name" value="GGDEF_dom"/>
</dbReference>
<dbReference type="SMART" id="SM00091">
    <property type="entry name" value="PAS"/>
    <property type="match status" value="1"/>
</dbReference>
<dbReference type="CDD" id="cd01949">
    <property type="entry name" value="GGDEF"/>
    <property type="match status" value="1"/>
</dbReference>
<proteinExistence type="predicted"/>
<protein>
    <submittedName>
        <fullName evidence="5">PAS domain S-box-containing protein/diguanylate cyclase (GGDEF)-like protein</fullName>
    </submittedName>
</protein>
<dbReference type="OrthoDB" id="9813903at2"/>
<evidence type="ECO:0000259" key="2">
    <source>
        <dbReference type="PROSITE" id="PS50113"/>
    </source>
</evidence>
<dbReference type="InterPro" id="IPR043128">
    <property type="entry name" value="Rev_trsase/Diguanyl_cyclase"/>
</dbReference>
<dbReference type="InterPro" id="IPR029787">
    <property type="entry name" value="Nucleotide_cyclase"/>
</dbReference>
<dbReference type="SMART" id="SM00267">
    <property type="entry name" value="GGDEF"/>
    <property type="match status" value="1"/>
</dbReference>
<dbReference type="STRING" id="1231391.GCA_000308195_02002"/>
<reference evidence="5 6" key="1">
    <citation type="submission" date="2018-04" db="EMBL/GenBank/DDBJ databases">
        <title>Genomic Encyclopedia of Type Strains, Phase IV (KMG-IV): sequencing the most valuable type-strain genomes for metagenomic binning, comparative biology and taxonomic classification.</title>
        <authorList>
            <person name="Goeker M."/>
        </authorList>
    </citation>
    <scope>NUCLEOTIDE SEQUENCE [LARGE SCALE GENOMIC DNA]</scope>
    <source>
        <strain evidence="5 6">DSM 10065</strain>
    </source>
</reference>
<dbReference type="CDD" id="cd01948">
    <property type="entry name" value="EAL"/>
    <property type="match status" value="1"/>
</dbReference>
<dbReference type="InterPro" id="IPR035965">
    <property type="entry name" value="PAS-like_dom_sf"/>
</dbReference>
<dbReference type="SMART" id="SM00052">
    <property type="entry name" value="EAL"/>
    <property type="match status" value="1"/>
</dbReference>
<dbReference type="InterPro" id="IPR000014">
    <property type="entry name" value="PAS"/>
</dbReference>
<evidence type="ECO:0000259" key="4">
    <source>
        <dbReference type="PROSITE" id="PS50887"/>
    </source>
</evidence>
<dbReference type="GO" id="GO:0003824">
    <property type="term" value="F:catalytic activity"/>
    <property type="evidence" value="ECO:0007669"/>
    <property type="project" value="UniProtKB-ARBA"/>
</dbReference>
<dbReference type="InterPro" id="IPR052155">
    <property type="entry name" value="Biofilm_reg_signaling"/>
</dbReference>
<keyword evidence="6" id="KW-1185">Reference proteome</keyword>
<accession>A0A2U1CRC2</accession>
<dbReference type="CDD" id="cd00130">
    <property type="entry name" value="PAS"/>
    <property type="match status" value="1"/>
</dbReference>
<dbReference type="EMBL" id="QEKO01000001">
    <property type="protein sequence ID" value="PVY68384.1"/>
    <property type="molecule type" value="Genomic_DNA"/>
</dbReference>
<dbReference type="Gene3D" id="3.20.20.450">
    <property type="entry name" value="EAL domain"/>
    <property type="match status" value="1"/>
</dbReference>
<organism evidence="5 6">
    <name type="scientific">Pusillimonas noertemannii</name>
    <dbReference type="NCBI Taxonomy" id="305977"/>
    <lineage>
        <taxon>Bacteria</taxon>
        <taxon>Pseudomonadati</taxon>
        <taxon>Pseudomonadota</taxon>
        <taxon>Betaproteobacteria</taxon>
        <taxon>Burkholderiales</taxon>
        <taxon>Alcaligenaceae</taxon>
        <taxon>Pusillimonas</taxon>
    </lineage>
</organism>
<evidence type="ECO:0000259" key="1">
    <source>
        <dbReference type="PROSITE" id="PS50112"/>
    </source>
</evidence>
<feature type="domain" description="PAC" evidence="2">
    <location>
        <begin position="86"/>
        <end position="138"/>
    </location>
</feature>
<evidence type="ECO:0000259" key="3">
    <source>
        <dbReference type="PROSITE" id="PS50883"/>
    </source>
</evidence>
<dbReference type="SUPFAM" id="SSF55785">
    <property type="entry name" value="PYP-like sensor domain (PAS domain)"/>
    <property type="match status" value="1"/>
</dbReference>
<dbReference type="InterPro" id="IPR001633">
    <property type="entry name" value="EAL_dom"/>
</dbReference>
<dbReference type="PROSITE" id="PS50883">
    <property type="entry name" value="EAL"/>
    <property type="match status" value="1"/>
</dbReference>
<dbReference type="InterPro" id="IPR035919">
    <property type="entry name" value="EAL_sf"/>
</dbReference>
<dbReference type="Gene3D" id="3.30.70.270">
    <property type="match status" value="1"/>
</dbReference>
<dbReference type="PROSITE" id="PS50113">
    <property type="entry name" value="PAC"/>
    <property type="match status" value="1"/>
</dbReference>
<dbReference type="Pfam" id="PF00563">
    <property type="entry name" value="EAL"/>
    <property type="match status" value="1"/>
</dbReference>
<dbReference type="Proteomes" id="UP000246145">
    <property type="component" value="Unassembled WGS sequence"/>
</dbReference>
<dbReference type="NCBIfam" id="TIGR00229">
    <property type="entry name" value="sensory_box"/>
    <property type="match status" value="1"/>
</dbReference>
<dbReference type="Pfam" id="PF00990">
    <property type="entry name" value="GGDEF"/>
    <property type="match status" value="1"/>
</dbReference>